<reference evidence="2 3" key="1">
    <citation type="submission" date="2017-06" db="EMBL/GenBank/DDBJ databases">
        <title>Novel microbial phyla capable of carbon fixation and sulfur reduction in deep-sea sediments.</title>
        <authorList>
            <person name="Huang J."/>
            <person name="Baker B."/>
            <person name="Wang Y."/>
        </authorList>
    </citation>
    <scope>NUCLEOTIDE SEQUENCE [LARGE SCALE GENOMIC DNA]</scope>
    <source>
        <strain evidence="2">B3_LCP</strain>
    </source>
</reference>
<dbReference type="EMBL" id="NJBN01000001">
    <property type="protein sequence ID" value="TKJ42457.1"/>
    <property type="molecule type" value="Genomic_DNA"/>
</dbReference>
<sequence length="132" mass="14012">MVAGSTTSYGAGETDVCLIRLDAEGTPVKDPGFIQDIPNDFALYEAHPNPFNPTTTINFELPVASLVELDVFDISGSRVGVACPFGGLAPTRIYTPGTHQITFDGSGLPSGIYIYRLQAGEFSAIGKMVLLK</sequence>
<evidence type="ECO:0000313" key="3">
    <source>
        <dbReference type="Proteomes" id="UP000319619"/>
    </source>
</evidence>
<protein>
    <recommendedName>
        <fullName evidence="1">Secretion system C-terminal sorting domain-containing protein</fullName>
    </recommendedName>
</protein>
<accession>A0A532V670</accession>
<dbReference type="AlphaFoldDB" id="A0A532V670"/>
<comment type="caution">
    <text evidence="2">The sequence shown here is derived from an EMBL/GenBank/DDBJ whole genome shotgun (WGS) entry which is preliminary data.</text>
</comment>
<dbReference type="Gene3D" id="2.60.40.4070">
    <property type="match status" value="1"/>
</dbReference>
<evidence type="ECO:0000313" key="2">
    <source>
        <dbReference type="EMBL" id="TKJ42457.1"/>
    </source>
</evidence>
<dbReference type="Pfam" id="PF18962">
    <property type="entry name" value="Por_Secre_tail"/>
    <property type="match status" value="1"/>
</dbReference>
<evidence type="ECO:0000259" key="1">
    <source>
        <dbReference type="Pfam" id="PF18962"/>
    </source>
</evidence>
<proteinExistence type="predicted"/>
<name>A0A532V670_UNCL8</name>
<feature type="domain" description="Secretion system C-terminal sorting" evidence="1">
    <location>
        <begin position="48"/>
        <end position="129"/>
    </location>
</feature>
<dbReference type="Proteomes" id="UP000319619">
    <property type="component" value="Unassembled WGS sequence"/>
</dbReference>
<gene>
    <name evidence="2" type="ORF">CEE37_01885</name>
</gene>
<organism evidence="2 3">
    <name type="scientific">candidate division LCP-89 bacterium B3_LCP</name>
    <dbReference type="NCBI Taxonomy" id="2012998"/>
    <lineage>
        <taxon>Bacteria</taxon>
        <taxon>Pseudomonadati</taxon>
        <taxon>Bacteria division LCP-89</taxon>
    </lineage>
</organism>
<dbReference type="InterPro" id="IPR026444">
    <property type="entry name" value="Secre_tail"/>
</dbReference>
<dbReference type="NCBIfam" id="TIGR04183">
    <property type="entry name" value="Por_Secre_tail"/>
    <property type="match status" value="1"/>
</dbReference>